<sequence length="201" mass="21439">MHATITTPFVDTRAADLGYALDQPRLDALEVLTVGPLELRLLGASHQAVLRIDGREHSEVVACLAGAADPLPTRHDRPWGTAGYRFRSAVETLAPARFARRAAQLRDRYRIAEHALVCEFGGLDDAMTILVAEPTGLGWQTWHSYPQTGELVCTRSAVLGRAGHPSAEPQPARGIARPAVSVGGPSGPSTAIPAPEGARTR</sequence>
<evidence type="ECO:0000313" key="3">
    <source>
        <dbReference type="Proteomes" id="UP000680750"/>
    </source>
</evidence>
<evidence type="ECO:0000313" key="2">
    <source>
        <dbReference type="EMBL" id="BCJ27288.1"/>
    </source>
</evidence>
<dbReference type="EMBL" id="AP023354">
    <property type="protein sequence ID" value="BCJ27288.1"/>
    <property type="molecule type" value="Genomic_DNA"/>
</dbReference>
<gene>
    <name evidence="2" type="ORF">Asera_13960</name>
</gene>
<dbReference type="OrthoDB" id="4462506at2"/>
<reference evidence="2" key="1">
    <citation type="submission" date="2020-08" db="EMBL/GenBank/DDBJ databases">
        <title>Whole genome shotgun sequence of Actinocatenispora sera NBRC 101916.</title>
        <authorList>
            <person name="Komaki H."/>
            <person name="Tamura T."/>
        </authorList>
    </citation>
    <scope>NUCLEOTIDE SEQUENCE</scope>
    <source>
        <strain evidence="2">NBRC 101916</strain>
    </source>
</reference>
<dbReference type="InterPro" id="IPR024486">
    <property type="entry name" value="DUF2617"/>
</dbReference>
<organism evidence="2 3">
    <name type="scientific">Actinocatenispora sera</name>
    <dbReference type="NCBI Taxonomy" id="390989"/>
    <lineage>
        <taxon>Bacteria</taxon>
        <taxon>Bacillati</taxon>
        <taxon>Actinomycetota</taxon>
        <taxon>Actinomycetes</taxon>
        <taxon>Micromonosporales</taxon>
        <taxon>Micromonosporaceae</taxon>
        <taxon>Actinocatenispora</taxon>
    </lineage>
</organism>
<dbReference type="KEGG" id="aser:Asera_13960"/>
<keyword evidence="3" id="KW-1185">Reference proteome</keyword>
<accession>A0A810KZ47</accession>
<evidence type="ECO:0008006" key="4">
    <source>
        <dbReference type="Google" id="ProtNLM"/>
    </source>
</evidence>
<proteinExistence type="predicted"/>
<dbReference type="Pfam" id="PF10936">
    <property type="entry name" value="DUF2617"/>
    <property type="match status" value="1"/>
</dbReference>
<name>A0A810KZ47_9ACTN</name>
<feature type="region of interest" description="Disordered" evidence="1">
    <location>
        <begin position="162"/>
        <end position="201"/>
    </location>
</feature>
<dbReference type="Proteomes" id="UP000680750">
    <property type="component" value="Chromosome"/>
</dbReference>
<dbReference type="RefSeq" id="WP_051802024.1">
    <property type="nucleotide sequence ID" value="NZ_AP023354.1"/>
</dbReference>
<protein>
    <recommendedName>
        <fullName evidence="4">DUF2617 family protein</fullName>
    </recommendedName>
</protein>
<evidence type="ECO:0000256" key="1">
    <source>
        <dbReference type="SAM" id="MobiDB-lite"/>
    </source>
</evidence>
<dbReference type="AlphaFoldDB" id="A0A810KZ47"/>